<feature type="region of interest" description="Disordered" evidence="2">
    <location>
        <begin position="143"/>
        <end position="265"/>
    </location>
</feature>
<feature type="region of interest" description="Disordered" evidence="2">
    <location>
        <begin position="668"/>
        <end position="699"/>
    </location>
</feature>
<feature type="region of interest" description="Disordered" evidence="2">
    <location>
        <begin position="1"/>
        <end position="36"/>
    </location>
</feature>
<dbReference type="KEGG" id="bspl:114870426"/>
<evidence type="ECO:0000256" key="2">
    <source>
        <dbReference type="SAM" id="MobiDB-lite"/>
    </source>
</evidence>
<dbReference type="OrthoDB" id="6158547at2759"/>
<feature type="region of interest" description="Disordered" evidence="2">
    <location>
        <begin position="75"/>
        <end position="118"/>
    </location>
</feature>
<feature type="domain" description="Coiled-coil SMC6 And NSE5 INteracting (CANIN)" evidence="3">
    <location>
        <begin position="699"/>
        <end position="1061"/>
    </location>
</feature>
<name>A0A6P7PYV2_BETSP</name>
<dbReference type="InterPro" id="IPR044276">
    <property type="entry name" value="CANIN_dom"/>
</dbReference>
<comment type="similarity">
    <text evidence="1">Belongs to the FAM178 family.</text>
</comment>
<feature type="compositionally biased region" description="Polar residues" evidence="2">
    <location>
        <begin position="86"/>
        <end position="97"/>
    </location>
</feature>
<dbReference type="GeneID" id="114870426"/>
<sequence>MDHSANTMKTATKNEGTTRTFTENLSSHAKSKGKDHVIQPNFSSYHQETPMKSSHIQNRLSHPPNRRILSVQSPELSHRDMPGTNFRPSNALGTSHSPGFVHSRATSASRPHPARDRLGPLQCFVQPHAVTISRTKMDTLAHRSQYSPSHMPHPASSQYMRDLSNHSPSSHIRRDQAPEPKVTHSGSKTVTAKSQEFNKAQSSEAKHSISTVQLQRLPVTPSSGSSSLTIQSRVATSQEQHKSTSSNSTPIPVVDVSSRKNQRDCKHSDTIAKKLCVQGVSSWKTPKSANRISLNSSQVLSLSHSSDMKQSPRTTEPFNQSACMELSSTPKACIKRPTPMGVKQAFVNFCQNDIVKLRSPVISLDKIVEVNTKATSGKLSDNISHKDTSNLPDGLLGSTQTGHSYRNTSVVSLKSVGRDKQDRDRRNANSYTSRPSSKTNSGSRHHLASKRNKTAHSRKRSVVPNDVDELFTPDPMTYVVSPTHKMAKPKLNSETVKLPVPDKCSSGTAISSSNRVNAAPCRKTLNSTVTSPPCAVDQKVILPEHKSKILSPFVSLVRLKPAPTYGERLCFKDGSLKNGPVTPLGKPLAKGVKTENKVTSPPRNDMSSNISEMDTGASKQTPASTGSQDPMDVELGLSFALDLDLTQSSHSTEEEQLLSLQEIMECVTKPPDTPEKGAFSEPSTPGHHRPQLKSPLPSTTNSAIYKNSLDQMLMEINITEKAKEIEKPFLSACKENVLRIAEYEEAQEKQDDISTEQQEFLQRYSVMSSGIRDVPPGEVAFNLEKFGQIFNQDTLQLRQCVVNPQGAAQKTLLWSSPAQLRLHVTIGLFQEAYNNSICPAQVTRFLFKMMSVSSERLVSEMMLQALCDIACSAAYHRVKNGNQDFKVWVPSLADVTLVLMNMGVAFVTLFPFDDLQPSFTEGDLLENEHVTIETTSSNKDLSIFPEHNCNNMLKYLFYCLDLCPRAYSDDELLLLLTVVGRIGLDPRLILKSSVVKYQLVDNIRNWDNMLPRICQAYTDLTDDHHNMCQLVQMLPDSTRGWQLRQHVSLSMISKLLDGNCTYRPTEKELQLSKLRPYLPRMKPSTIRRALLTAPSKSQKDEEDMATLDQQAYYLCYSLLTLVNEASNFPCFPAQQKEQLLFLCSELETHVKCDIRESEKCLYRCKVKDLVTRIYIKWQMLLRKTRPLHGKLYDYWQPPPTNTLSCSQEEQTTGNSDYEEGTEMDEDTAMEEGEQEKNTIVSEENESLMIEEQKEEKQLNGEEDMKVDEKLKTEGEISGDQNQTEGRVNPVPVELRQEMSALEVEKDCKAVDEHKDGGSTASTEEEAKTIDETYATTYYLINSLLNLHNSNK</sequence>
<feature type="compositionally biased region" description="Polar residues" evidence="2">
    <location>
        <begin position="1201"/>
        <end position="1215"/>
    </location>
</feature>
<feature type="compositionally biased region" description="Basic residues" evidence="2">
    <location>
        <begin position="443"/>
        <end position="461"/>
    </location>
</feature>
<feature type="compositionally biased region" description="Acidic residues" evidence="2">
    <location>
        <begin position="1216"/>
        <end position="1233"/>
    </location>
</feature>
<reference evidence="5" key="1">
    <citation type="submission" date="2025-08" db="UniProtKB">
        <authorList>
            <consortium name="RefSeq"/>
        </authorList>
    </citation>
    <scope>IDENTIFICATION</scope>
</reference>
<dbReference type="CTD" id="55719"/>
<feature type="compositionally biased region" description="Polar residues" evidence="2">
    <location>
        <begin position="1"/>
        <end position="28"/>
    </location>
</feature>
<feature type="compositionally biased region" description="Polar residues" evidence="2">
    <location>
        <begin position="184"/>
        <end position="250"/>
    </location>
</feature>
<evidence type="ECO:0000313" key="5">
    <source>
        <dbReference type="RefSeq" id="XP_029030819.1"/>
    </source>
</evidence>
<proteinExistence type="inferred from homology"/>
<evidence type="ECO:0000256" key="1">
    <source>
        <dbReference type="ARBA" id="ARBA00010311"/>
    </source>
</evidence>
<feature type="compositionally biased region" description="Basic and acidic residues" evidence="2">
    <location>
        <begin position="172"/>
        <end position="182"/>
    </location>
</feature>
<protein>
    <submittedName>
        <fullName evidence="5">SMC5-SMC6 complex localization factor protein 2</fullName>
    </submittedName>
</protein>
<feature type="compositionally biased region" description="Basic and acidic residues" evidence="2">
    <location>
        <begin position="416"/>
        <end position="427"/>
    </location>
</feature>
<feature type="compositionally biased region" description="Polar residues" evidence="2">
    <location>
        <begin position="597"/>
        <end position="628"/>
    </location>
</feature>
<dbReference type="Proteomes" id="UP000515150">
    <property type="component" value="Chromosome 15"/>
</dbReference>
<feature type="compositionally biased region" description="Polar residues" evidence="2">
    <location>
        <begin position="397"/>
        <end position="412"/>
    </location>
</feature>
<gene>
    <name evidence="5" type="primary">slf2</name>
</gene>
<feature type="compositionally biased region" description="Polar residues" evidence="2">
    <location>
        <begin position="428"/>
        <end position="442"/>
    </location>
</feature>
<feature type="compositionally biased region" description="Polar residues" evidence="2">
    <location>
        <begin position="155"/>
        <end position="170"/>
    </location>
</feature>
<organism evidence="4 5">
    <name type="scientific">Betta splendens</name>
    <name type="common">Siamese fighting fish</name>
    <dbReference type="NCBI Taxonomy" id="158456"/>
    <lineage>
        <taxon>Eukaryota</taxon>
        <taxon>Metazoa</taxon>
        <taxon>Chordata</taxon>
        <taxon>Craniata</taxon>
        <taxon>Vertebrata</taxon>
        <taxon>Euteleostomi</taxon>
        <taxon>Actinopterygii</taxon>
        <taxon>Neopterygii</taxon>
        <taxon>Teleostei</taxon>
        <taxon>Neoteleostei</taxon>
        <taxon>Acanthomorphata</taxon>
        <taxon>Anabantaria</taxon>
        <taxon>Anabantiformes</taxon>
        <taxon>Anabantoidei</taxon>
        <taxon>Osphronemidae</taxon>
        <taxon>Betta</taxon>
    </lineage>
</organism>
<dbReference type="InParanoid" id="A0A6P7PYV2"/>
<feature type="region of interest" description="Disordered" evidence="2">
    <location>
        <begin position="378"/>
        <end position="468"/>
    </location>
</feature>
<evidence type="ECO:0000259" key="3">
    <source>
        <dbReference type="Pfam" id="PF14816"/>
    </source>
</evidence>
<feature type="compositionally biased region" description="Basic and acidic residues" evidence="2">
    <location>
        <begin position="1307"/>
        <end position="1316"/>
    </location>
</feature>
<feature type="region of interest" description="Disordered" evidence="2">
    <location>
        <begin position="1200"/>
        <end position="1247"/>
    </location>
</feature>
<dbReference type="PANTHER" id="PTHR16046:SF9">
    <property type="entry name" value="SMC5-SMC6 COMPLEX LOCALIZATION FACTOR PROTEIN 2"/>
    <property type="match status" value="1"/>
</dbReference>
<keyword evidence="4" id="KW-1185">Reference proteome</keyword>
<feature type="region of interest" description="Disordered" evidence="2">
    <location>
        <begin position="1307"/>
        <end position="1327"/>
    </location>
</feature>
<evidence type="ECO:0000313" key="4">
    <source>
        <dbReference type="Proteomes" id="UP000515150"/>
    </source>
</evidence>
<dbReference type="InterPro" id="IPR026161">
    <property type="entry name" value="FAM178"/>
</dbReference>
<accession>A0A6P7PYV2</accession>
<dbReference type="RefSeq" id="XP_029030819.1">
    <property type="nucleotide sequence ID" value="XM_029174986.3"/>
</dbReference>
<feature type="region of interest" description="Disordered" evidence="2">
    <location>
        <begin position="582"/>
        <end position="631"/>
    </location>
</feature>
<dbReference type="PANTHER" id="PTHR16046">
    <property type="entry name" value="SMC5-SMC6 COMPLEX LOCALIZATION FACTOR 2"/>
    <property type="match status" value="1"/>
</dbReference>
<dbReference type="Pfam" id="PF14816">
    <property type="entry name" value="CANIN"/>
    <property type="match status" value="1"/>
</dbReference>